<dbReference type="PATRIC" id="fig|1121448.10.peg.2956"/>
<dbReference type="CDD" id="cd07043">
    <property type="entry name" value="STAS_anti-anti-sigma_factors"/>
    <property type="match status" value="1"/>
</dbReference>
<dbReference type="InterPro" id="IPR002645">
    <property type="entry name" value="STAS_dom"/>
</dbReference>
<dbReference type="EMBL" id="CP006585">
    <property type="protein sequence ID" value="AGW14719.1"/>
    <property type="molecule type" value="Genomic_DNA"/>
</dbReference>
<keyword evidence="1" id="KW-0418">Kinase</keyword>
<dbReference type="Proteomes" id="UP000016587">
    <property type="component" value="Chromosome"/>
</dbReference>
<dbReference type="CDD" id="cd16936">
    <property type="entry name" value="HATPase_RsbW-like"/>
    <property type="match status" value="1"/>
</dbReference>
<dbReference type="HOGENOM" id="CLU_1110029_0_0_7"/>
<dbReference type="STRING" id="1121448.DGI_2996"/>
<evidence type="ECO:0000256" key="1">
    <source>
        <dbReference type="ARBA" id="ARBA00022527"/>
    </source>
</evidence>
<dbReference type="InterPro" id="IPR050267">
    <property type="entry name" value="Anti-sigma-factor_SerPK"/>
</dbReference>
<name>T2GEX3_MEGG1</name>
<dbReference type="PANTHER" id="PTHR35526:SF3">
    <property type="entry name" value="ANTI-SIGMA-F FACTOR RSBW"/>
    <property type="match status" value="1"/>
</dbReference>
<keyword evidence="1" id="KW-0723">Serine/threonine-protein kinase</keyword>
<reference evidence="3 4" key="1">
    <citation type="journal article" date="2013" name="J. Bacteriol.">
        <title>Roles of HynAB and Ech, the only two hydrogenases found in the model sulfate reducer Desulfovibrio gigas.</title>
        <authorList>
            <person name="Morais-Silva F.O."/>
            <person name="Santos C.I."/>
            <person name="Rodrigues R."/>
            <person name="Pereira I.A."/>
            <person name="Rodrigues-Pousada C."/>
        </authorList>
    </citation>
    <scope>NUCLEOTIDE SEQUENCE [LARGE SCALE GENOMIC DNA]</scope>
    <source>
        <strain evidence="4">ATCC 19364 / DSM 1382 / NCIMB 9332 / VKM B-1759</strain>
    </source>
</reference>
<evidence type="ECO:0000313" key="4">
    <source>
        <dbReference type="Proteomes" id="UP000016587"/>
    </source>
</evidence>
<dbReference type="AlphaFoldDB" id="T2GEX3"/>
<dbReference type="eggNOG" id="COG1366">
    <property type="taxonomic scope" value="Bacteria"/>
</dbReference>
<reference evidence="4" key="2">
    <citation type="submission" date="2013-07" db="EMBL/GenBank/DDBJ databases">
        <authorList>
            <person name="Morais-Silva F.O."/>
            <person name="Rezende A.M."/>
            <person name="Pimentel C."/>
            <person name="Resende D.M."/>
            <person name="Santos C.I."/>
            <person name="Clemente C."/>
            <person name="de Oliveira L.M."/>
            <person name="da Silva S.M."/>
            <person name="Costa D.A."/>
            <person name="Varela-Raposo A."/>
            <person name="Horacio E.C.A."/>
            <person name="Matos M."/>
            <person name="Flores O."/>
            <person name="Ruiz J.C."/>
            <person name="Rodrigues-Pousada C."/>
        </authorList>
    </citation>
    <scope>NUCLEOTIDE SEQUENCE [LARGE SCALE GENOMIC DNA]</scope>
    <source>
        <strain evidence="4">ATCC 19364 / DSM 1382 / NCIMB 9332 / VKM B-1759</strain>
    </source>
</reference>
<evidence type="ECO:0000259" key="2">
    <source>
        <dbReference type="PROSITE" id="PS50801"/>
    </source>
</evidence>
<dbReference type="PANTHER" id="PTHR35526">
    <property type="entry name" value="ANTI-SIGMA-F FACTOR RSBW-RELATED"/>
    <property type="match status" value="1"/>
</dbReference>
<dbReference type="SUPFAM" id="SSF52091">
    <property type="entry name" value="SpoIIaa-like"/>
    <property type="match status" value="1"/>
</dbReference>
<proteinExistence type="predicted"/>
<protein>
    <submittedName>
        <fullName evidence="3">Putative anti-sigma factor antagonist family protein</fullName>
    </submittedName>
</protein>
<feature type="domain" description="STAS" evidence="2">
    <location>
        <begin position="149"/>
        <end position="250"/>
    </location>
</feature>
<dbReference type="Pfam" id="PF13581">
    <property type="entry name" value="HATPase_c_2"/>
    <property type="match status" value="1"/>
</dbReference>
<dbReference type="SUPFAM" id="SSF55874">
    <property type="entry name" value="ATPase domain of HSP90 chaperone/DNA topoisomerase II/histidine kinase"/>
    <property type="match status" value="1"/>
</dbReference>
<dbReference type="InterPro" id="IPR036890">
    <property type="entry name" value="HATPase_C_sf"/>
</dbReference>
<dbReference type="PROSITE" id="PS50801">
    <property type="entry name" value="STAS"/>
    <property type="match status" value="1"/>
</dbReference>
<dbReference type="KEGG" id="dgg:DGI_2996"/>
<gene>
    <name evidence="3" type="ORF">DGI_2996</name>
</gene>
<dbReference type="Pfam" id="PF01740">
    <property type="entry name" value="STAS"/>
    <property type="match status" value="1"/>
</dbReference>
<organism evidence="3 4">
    <name type="scientific">Megalodesulfovibrio gigas (strain ATCC 19364 / DSM 1382 / NCIMB 9332 / VKM B-1759)</name>
    <name type="common">Desulfovibrio gigas</name>
    <dbReference type="NCBI Taxonomy" id="1121448"/>
    <lineage>
        <taxon>Bacteria</taxon>
        <taxon>Pseudomonadati</taxon>
        <taxon>Thermodesulfobacteriota</taxon>
        <taxon>Desulfovibrionia</taxon>
        <taxon>Desulfovibrionales</taxon>
        <taxon>Desulfovibrionaceae</taxon>
        <taxon>Megalodesulfovibrio</taxon>
    </lineage>
</organism>
<sequence>MGGQQPSCNVAARVEGARLQLRMPAAVACIEDACRLAREHLARHDAAQEGFTLILGIREALLNAMLHGSGNDPAKVVSLMLEVESDRVSIEVEDQGPGFDWQARSLEPPAPEAVSGRGLPIVHSCFDDIAFNAKGNRIRLSKRLRRNAAMSEITRQGETVQLTPRGDIVAAVVQELRQELKTLVDEGARHLVLDCAGVDMVDSVGIGLLIATHNSLKARGGGLALIRVGDDIASLFKAMRLDKHFELLRG</sequence>
<accession>T2GEX3</accession>
<keyword evidence="1" id="KW-0808">Transferase</keyword>
<dbReference type="InterPro" id="IPR036513">
    <property type="entry name" value="STAS_dom_sf"/>
</dbReference>
<evidence type="ECO:0000313" key="3">
    <source>
        <dbReference type="EMBL" id="AGW14719.1"/>
    </source>
</evidence>
<dbReference type="InterPro" id="IPR003594">
    <property type="entry name" value="HATPase_dom"/>
</dbReference>
<keyword evidence="4" id="KW-1185">Reference proteome</keyword>
<dbReference type="eggNOG" id="COG2172">
    <property type="taxonomic scope" value="Bacteria"/>
</dbReference>
<dbReference type="Gene3D" id="3.30.565.10">
    <property type="entry name" value="Histidine kinase-like ATPase, C-terminal domain"/>
    <property type="match status" value="1"/>
</dbReference>
<dbReference type="GO" id="GO:0004674">
    <property type="term" value="F:protein serine/threonine kinase activity"/>
    <property type="evidence" value="ECO:0007669"/>
    <property type="project" value="UniProtKB-KW"/>
</dbReference>
<dbReference type="Gene3D" id="3.30.750.24">
    <property type="entry name" value="STAS domain"/>
    <property type="match status" value="1"/>
</dbReference>